<sequence>MPVVYTAITHAHSGLRWIVLILLIVAIARALSMRSSGTVYPGKDRWALFGLISVHIQLLLGLLLYLWLSPYGIAADVPEDAGQSVAKYYNWVHWWVMIIATVLITVGYSKAKRQAELNKGWKTVAKYYGAGLFLILAAIPWPFYPGLESVGLG</sequence>
<protein>
    <recommendedName>
        <fullName evidence="4">Cytochrome B</fullName>
    </recommendedName>
</protein>
<keyword evidence="1" id="KW-1133">Transmembrane helix</keyword>
<evidence type="ECO:0000256" key="1">
    <source>
        <dbReference type="SAM" id="Phobius"/>
    </source>
</evidence>
<evidence type="ECO:0008006" key="4">
    <source>
        <dbReference type="Google" id="ProtNLM"/>
    </source>
</evidence>
<comment type="caution">
    <text evidence="2">The sequence shown here is derived from an EMBL/GenBank/DDBJ whole genome shotgun (WGS) entry which is preliminary data.</text>
</comment>
<dbReference type="AlphaFoldDB" id="A0A2S6I8I8"/>
<evidence type="ECO:0000313" key="3">
    <source>
        <dbReference type="Proteomes" id="UP000237662"/>
    </source>
</evidence>
<keyword evidence="1" id="KW-0812">Transmembrane</keyword>
<feature type="transmembrane region" description="Helical" evidence="1">
    <location>
        <begin position="88"/>
        <end position="106"/>
    </location>
</feature>
<proteinExistence type="predicted"/>
<dbReference type="OrthoDB" id="329514at2"/>
<keyword evidence="3" id="KW-1185">Reference proteome</keyword>
<organism evidence="2 3">
    <name type="scientific">Neolewinella xylanilytica</name>
    <dbReference type="NCBI Taxonomy" id="1514080"/>
    <lineage>
        <taxon>Bacteria</taxon>
        <taxon>Pseudomonadati</taxon>
        <taxon>Bacteroidota</taxon>
        <taxon>Saprospiria</taxon>
        <taxon>Saprospirales</taxon>
        <taxon>Lewinellaceae</taxon>
        <taxon>Neolewinella</taxon>
    </lineage>
</organism>
<name>A0A2S6I8I8_9BACT</name>
<evidence type="ECO:0000313" key="2">
    <source>
        <dbReference type="EMBL" id="PPK87792.1"/>
    </source>
</evidence>
<dbReference type="EMBL" id="PTJC01000005">
    <property type="protein sequence ID" value="PPK87792.1"/>
    <property type="molecule type" value="Genomic_DNA"/>
</dbReference>
<gene>
    <name evidence="2" type="ORF">CLV84_0745</name>
</gene>
<feature type="transmembrane region" description="Helical" evidence="1">
    <location>
        <begin position="127"/>
        <end position="144"/>
    </location>
</feature>
<accession>A0A2S6I8I8</accession>
<reference evidence="2 3" key="1">
    <citation type="submission" date="2018-02" db="EMBL/GenBank/DDBJ databases">
        <title>Genomic Encyclopedia of Archaeal and Bacterial Type Strains, Phase II (KMG-II): from individual species to whole genera.</title>
        <authorList>
            <person name="Goeker M."/>
        </authorList>
    </citation>
    <scope>NUCLEOTIDE SEQUENCE [LARGE SCALE GENOMIC DNA]</scope>
    <source>
        <strain evidence="2 3">DSM 29526</strain>
    </source>
</reference>
<dbReference type="RefSeq" id="WP_104418377.1">
    <property type="nucleotide sequence ID" value="NZ_PTJC01000005.1"/>
</dbReference>
<feature type="transmembrane region" description="Helical" evidence="1">
    <location>
        <begin position="15"/>
        <end position="34"/>
    </location>
</feature>
<keyword evidence="1" id="KW-0472">Membrane</keyword>
<dbReference type="Proteomes" id="UP000237662">
    <property type="component" value="Unassembled WGS sequence"/>
</dbReference>
<feature type="transmembrane region" description="Helical" evidence="1">
    <location>
        <begin position="46"/>
        <end position="68"/>
    </location>
</feature>